<sequence>MKRLANLFLLATLFLSLFQCTPYQPEGQGVVGTITWIEGNQMPKIGDEKEEDASEVLVKRKVQVYPITNISDVKVENGLITGIATEMVKEVTSDEEGKYALDLSPGRYTVVTVEEDGLFANIFDGEGNIQPVTIKENEWVLLDILINYKAVY</sequence>
<dbReference type="RefSeq" id="WP_008202474.1">
    <property type="nucleotide sequence ID" value="NZ_CM001023.1"/>
</dbReference>
<dbReference type="Gene3D" id="2.60.40.1120">
    <property type="entry name" value="Carboxypeptidase-like, regulatory domain"/>
    <property type="match status" value="1"/>
</dbReference>
<evidence type="ECO:0000313" key="3">
    <source>
        <dbReference type="Proteomes" id="UP000003919"/>
    </source>
</evidence>
<reference evidence="2 3" key="1">
    <citation type="journal article" date="2011" name="J. Bacteriol.">
        <title>Complete genome sequence of Algoriphagus sp. PR1, bacterial prey of a colony-forming choanoflagellate.</title>
        <authorList>
            <person name="Alegado R.A."/>
            <person name="Ferriera S."/>
            <person name="Nusbaum C."/>
            <person name="Young S.K."/>
            <person name="Zeng Q."/>
            <person name="Imamovic A."/>
            <person name="Fairclough S.R."/>
            <person name="King N."/>
        </authorList>
    </citation>
    <scope>NUCLEOTIDE SEQUENCE [LARGE SCALE GENOMIC DNA]</scope>
    <source>
        <strain evidence="2 3">PR1</strain>
    </source>
</reference>
<evidence type="ECO:0008006" key="4">
    <source>
        <dbReference type="Google" id="ProtNLM"/>
    </source>
</evidence>
<dbReference type="eggNOG" id="ENOG50332EV">
    <property type="taxonomic scope" value="Bacteria"/>
</dbReference>
<organism evidence="2 3">
    <name type="scientific">Algoriphagus machipongonensis</name>
    <dbReference type="NCBI Taxonomy" id="388413"/>
    <lineage>
        <taxon>Bacteria</taxon>
        <taxon>Pseudomonadati</taxon>
        <taxon>Bacteroidota</taxon>
        <taxon>Cytophagia</taxon>
        <taxon>Cytophagales</taxon>
        <taxon>Cyclobacteriaceae</taxon>
        <taxon>Algoriphagus</taxon>
    </lineage>
</organism>
<dbReference type="Proteomes" id="UP000003919">
    <property type="component" value="Unassembled WGS sequence"/>
</dbReference>
<evidence type="ECO:0000313" key="2">
    <source>
        <dbReference type="EMBL" id="EAZ80877.1"/>
    </source>
</evidence>
<keyword evidence="3" id="KW-1185">Reference proteome</keyword>
<keyword evidence="1" id="KW-0732">Signal</keyword>
<dbReference type="EMBL" id="AAXU02000001">
    <property type="protein sequence ID" value="EAZ80877.1"/>
    <property type="molecule type" value="Genomic_DNA"/>
</dbReference>
<protein>
    <recommendedName>
        <fullName evidence="4">Lipoprotein</fullName>
    </recommendedName>
</protein>
<dbReference type="SUPFAM" id="SSF117074">
    <property type="entry name" value="Hypothetical protein PA1324"/>
    <property type="match status" value="1"/>
</dbReference>
<proteinExistence type="predicted"/>
<name>A3HWA4_9BACT</name>
<dbReference type="OrthoDB" id="956632at2"/>
<accession>A3HWA4</accession>
<comment type="caution">
    <text evidence="2">The sequence shown here is derived from an EMBL/GenBank/DDBJ whole genome shotgun (WGS) entry which is preliminary data.</text>
</comment>
<feature type="chain" id="PRO_5002652783" description="Lipoprotein" evidence="1">
    <location>
        <begin position="20"/>
        <end position="152"/>
    </location>
</feature>
<dbReference type="STRING" id="388413.ALPR1_17613"/>
<evidence type="ECO:0000256" key="1">
    <source>
        <dbReference type="SAM" id="SignalP"/>
    </source>
</evidence>
<dbReference type="AlphaFoldDB" id="A3HWA4"/>
<gene>
    <name evidence="2" type="ORF">ALPR1_17613</name>
</gene>
<feature type="signal peptide" evidence="1">
    <location>
        <begin position="1"/>
        <end position="19"/>
    </location>
</feature>
<dbReference type="HOGENOM" id="CLU_132574_0_0_10"/>